<feature type="region of interest" description="Disordered" evidence="1">
    <location>
        <begin position="165"/>
        <end position="185"/>
    </location>
</feature>
<dbReference type="Proteomes" id="UP000789390">
    <property type="component" value="Unassembled WGS sequence"/>
</dbReference>
<proteinExistence type="predicted"/>
<organism evidence="2 3">
    <name type="scientific">Daphnia galeata</name>
    <dbReference type="NCBI Taxonomy" id="27404"/>
    <lineage>
        <taxon>Eukaryota</taxon>
        <taxon>Metazoa</taxon>
        <taxon>Ecdysozoa</taxon>
        <taxon>Arthropoda</taxon>
        <taxon>Crustacea</taxon>
        <taxon>Branchiopoda</taxon>
        <taxon>Diplostraca</taxon>
        <taxon>Cladocera</taxon>
        <taxon>Anomopoda</taxon>
        <taxon>Daphniidae</taxon>
        <taxon>Daphnia</taxon>
    </lineage>
</organism>
<sequence length="185" mass="20936">MGDQQVATVELQAEALAPPPGMVSNWCVTKNELTKVDFEWTIERLPFLRPFENWGSFDSSLFSNEKTQIPEWKLSMDDVDSDIVISLDIPSKQKQTGSPVRVKVAVLNQNREKIFPKQHCLPKKTDLPCVIFQIKKTLLFESNCVDNGKLNIYCEIENLYPKEPPFQSGKSSAVADIDDPYGKIS</sequence>
<accession>A0A8J2WQ87</accession>
<evidence type="ECO:0000256" key="1">
    <source>
        <dbReference type="SAM" id="MobiDB-lite"/>
    </source>
</evidence>
<reference evidence="2" key="1">
    <citation type="submission" date="2021-11" db="EMBL/GenBank/DDBJ databases">
        <authorList>
            <person name="Schell T."/>
        </authorList>
    </citation>
    <scope>NUCLEOTIDE SEQUENCE</scope>
    <source>
        <strain evidence="2">M5</strain>
    </source>
</reference>
<dbReference type="AlphaFoldDB" id="A0A8J2WQ87"/>
<protein>
    <submittedName>
        <fullName evidence="2">Uncharacterized protein</fullName>
    </submittedName>
</protein>
<name>A0A8J2WQ87_9CRUS</name>
<dbReference type="SUPFAM" id="SSF49599">
    <property type="entry name" value="TRAF domain-like"/>
    <property type="match status" value="1"/>
</dbReference>
<keyword evidence="3" id="KW-1185">Reference proteome</keyword>
<gene>
    <name evidence="2" type="ORF">DGAL_LOCUS10686</name>
</gene>
<evidence type="ECO:0000313" key="2">
    <source>
        <dbReference type="EMBL" id="CAH0107392.1"/>
    </source>
</evidence>
<comment type="caution">
    <text evidence="2">The sequence shown here is derived from an EMBL/GenBank/DDBJ whole genome shotgun (WGS) entry which is preliminary data.</text>
</comment>
<dbReference type="EMBL" id="CAKKLH010000268">
    <property type="protein sequence ID" value="CAH0107392.1"/>
    <property type="molecule type" value="Genomic_DNA"/>
</dbReference>
<evidence type="ECO:0000313" key="3">
    <source>
        <dbReference type="Proteomes" id="UP000789390"/>
    </source>
</evidence>